<feature type="region of interest" description="Disordered" evidence="1">
    <location>
        <begin position="36"/>
        <end position="138"/>
    </location>
</feature>
<protein>
    <recommendedName>
        <fullName evidence="2">A-kinase anchor protein 7-like phosphoesterase domain-containing protein</fullName>
    </recommendedName>
</protein>
<dbReference type="PANTHER" id="PTHR13360">
    <property type="entry name" value="ACTIVATING SIGNAL COINTEGRATOR 1 COMPLEX SUBUNIT 1"/>
    <property type="match status" value="1"/>
</dbReference>
<feature type="compositionally biased region" description="Gly residues" evidence="1">
    <location>
        <begin position="109"/>
        <end position="119"/>
    </location>
</feature>
<reference evidence="3 4" key="1">
    <citation type="journal article" date="2019" name="Nat. Ecol. Evol.">
        <title>Megaphylogeny resolves global patterns of mushroom evolution.</title>
        <authorList>
            <person name="Varga T."/>
            <person name="Krizsan K."/>
            <person name="Foldi C."/>
            <person name="Dima B."/>
            <person name="Sanchez-Garcia M."/>
            <person name="Sanchez-Ramirez S."/>
            <person name="Szollosi G.J."/>
            <person name="Szarkandi J.G."/>
            <person name="Papp V."/>
            <person name="Albert L."/>
            <person name="Andreopoulos W."/>
            <person name="Angelini C."/>
            <person name="Antonin V."/>
            <person name="Barry K.W."/>
            <person name="Bougher N.L."/>
            <person name="Buchanan P."/>
            <person name="Buyck B."/>
            <person name="Bense V."/>
            <person name="Catcheside P."/>
            <person name="Chovatia M."/>
            <person name="Cooper J."/>
            <person name="Damon W."/>
            <person name="Desjardin D."/>
            <person name="Finy P."/>
            <person name="Geml J."/>
            <person name="Haridas S."/>
            <person name="Hughes K."/>
            <person name="Justo A."/>
            <person name="Karasinski D."/>
            <person name="Kautmanova I."/>
            <person name="Kiss B."/>
            <person name="Kocsube S."/>
            <person name="Kotiranta H."/>
            <person name="LaButti K.M."/>
            <person name="Lechner B.E."/>
            <person name="Liimatainen K."/>
            <person name="Lipzen A."/>
            <person name="Lukacs Z."/>
            <person name="Mihaltcheva S."/>
            <person name="Morgado L.N."/>
            <person name="Niskanen T."/>
            <person name="Noordeloos M.E."/>
            <person name="Ohm R.A."/>
            <person name="Ortiz-Santana B."/>
            <person name="Ovrebo C."/>
            <person name="Racz N."/>
            <person name="Riley R."/>
            <person name="Savchenko A."/>
            <person name="Shiryaev A."/>
            <person name="Soop K."/>
            <person name="Spirin V."/>
            <person name="Szebenyi C."/>
            <person name="Tomsovsky M."/>
            <person name="Tulloss R.E."/>
            <person name="Uehling J."/>
            <person name="Grigoriev I.V."/>
            <person name="Vagvolgyi C."/>
            <person name="Papp T."/>
            <person name="Martin F.M."/>
            <person name="Miettinen O."/>
            <person name="Hibbett D.S."/>
            <person name="Nagy L.G."/>
        </authorList>
    </citation>
    <scope>NUCLEOTIDE SEQUENCE [LARGE SCALE GENOMIC DNA]</scope>
    <source>
        <strain evidence="3 4">CBS 166.37</strain>
    </source>
</reference>
<dbReference type="GO" id="GO:0005634">
    <property type="term" value="C:nucleus"/>
    <property type="evidence" value="ECO:0007669"/>
    <property type="project" value="TreeGrafter"/>
</dbReference>
<proteinExistence type="predicted"/>
<feature type="compositionally biased region" description="Low complexity" evidence="1">
    <location>
        <begin position="207"/>
        <end position="220"/>
    </location>
</feature>
<dbReference type="InterPro" id="IPR009210">
    <property type="entry name" value="ASCC1"/>
</dbReference>
<feature type="compositionally biased region" description="Polar residues" evidence="1">
    <location>
        <begin position="235"/>
        <end position="244"/>
    </location>
</feature>
<evidence type="ECO:0000313" key="3">
    <source>
        <dbReference type="EMBL" id="TFK37736.1"/>
    </source>
</evidence>
<dbReference type="AlphaFoldDB" id="A0A5C3M053"/>
<dbReference type="GO" id="GO:0006307">
    <property type="term" value="P:DNA alkylation repair"/>
    <property type="evidence" value="ECO:0007669"/>
    <property type="project" value="InterPro"/>
</dbReference>
<feature type="compositionally biased region" description="Polar residues" evidence="1">
    <location>
        <begin position="36"/>
        <end position="53"/>
    </location>
</feature>
<keyword evidence="4" id="KW-1185">Reference proteome</keyword>
<dbReference type="InterPro" id="IPR019510">
    <property type="entry name" value="AKAP7-like_phosphoesterase"/>
</dbReference>
<evidence type="ECO:0000259" key="2">
    <source>
        <dbReference type="Pfam" id="PF10469"/>
    </source>
</evidence>
<dbReference type="EMBL" id="ML213606">
    <property type="protein sequence ID" value="TFK37736.1"/>
    <property type="molecule type" value="Genomic_DNA"/>
</dbReference>
<dbReference type="Pfam" id="PF10469">
    <property type="entry name" value="AKAP7_NLS"/>
    <property type="match status" value="1"/>
</dbReference>
<dbReference type="STRING" id="68775.A0A5C3M053"/>
<dbReference type="Gene3D" id="3.90.1140.10">
    <property type="entry name" value="Cyclic phosphodiesterase"/>
    <property type="match status" value="1"/>
</dbReference>
<dbReference type="Proteomes" id="UP000308652">
    <property type="component" value="Unassembled WGS sequence"/>
</dbReference>
<name>A0A5C3M053_9AGAR</name>
<dbReference type="GO" id="GO:0006355">
    <property type="term" value="P:regulation of DNA-templated transcription"/>
    <property type="evidence" value="ECO:0007669"/>
    <property type="project" value="TreeGrafter"/>
</dbReference>
<accession>A0A5C3M053</accession>
<feature type="compositionally biased region" description="Basic and acidic residues" evidence="1">
    <location>
        <begin position="63"/>
        <end position="72"/>
    </location>
</feature>
<dbReference type="OrthoDB" id="277832at2759"/>
<feature type="region of interest" description="Disordered" evidence="1">
    <location>
        <begin position="198"/>
        <end position="244"/>
    </location>
</feature>
<evidence type="ECO:0000256" key="1">
    <source>
        <dbReference type="SAM" id="MobiDB-lite"/>
    </source>
</evidence>
<evidence type="ECO:0000313" key="4">
    <source>
        <dbReference type="Proteomes" id="UP000308652"/>
    </source>
</evidence>
<organism evidence="3 4">
    <name type="scientific">Crucibulum laeve</name>
    <dbReference type="NCBI Taxonomy" id="68775"/>
    <lineage>
        <taxon>Eukaryota</taxon>
        <taxon>Fungi</taxon>
        <taxon>Dikarya</taxon>
        <taxon>Basidiomycota</taxon>
        <taxon>Agaricomycotina</taxon>
        <taxon>Agaricomycetes</taxon>
        <taxon>Agaricomycetidae</taxon>
        <taxon>Agaricales</taxon>
        <taxon>Agaricineae</taxon>
        <taxon>Nidulariaceae</taxon>
        <taxon>Crucibulum</taxon>
    </lineage>
</organism>
<feature type="domain" description="A-kinase anchor protein 7-like phosphoesterase" evidence="2">
    <location>
        <begin position="133"/>
        <end position="194"/>
    </location>
</feature>
<dbReference type="PANTHER" id="PTHR13360:SF1">
    <property type="entry name" value="ACTIVATING SIGNAL COINTEGRATOR 1 COMPLEX SUBUNIT 1"/>
    <property type="match status" value="1"/>
</dbReference>
<sequence length="496" mass="54779">MIFPSTAFSKTQRFKRIHFHITVIFKHFSTMSSNNFNSLAQQGSRNPAPQSESRGIHGVNQGRGEEVDHGEWRGSGPRGRGGEWESKNGADSTTEVQRGQWERGRGRGGRGFRSGGRGNSGNEKERGRRSPRPTHFLSLPLHNHPVLRSKISAFQNALLQQDTPIPGLDRTLFQDPRRLHMTLGVMYLEEDTEIINPKASGSHSRVAASTSGTNSTASLTPASRGPGYEPALPTAHSSYYSSPPESKRTVQAVLSFLKSLGPKLSSMLDGRVGVDVTLDRLDALKTSTKEERVDAGVLYLAPMFKKVEKAERSGPTDSYKYGNDARSDFIKEEKERLLQVCEFIHQKFKEQGYIVDNRPLTLHCTILNTTNRRPHSRLPFSYTSILESNACQVIGGDRYSGGPPAGVPISLSHTNFSKSISASEKLIPSVTENVKLLEIDSVSHPPSNSRVQQRAPIQTPLPVDLGTYNVRNIELWVMGSHGPDNEYVSLGGIELR</sequence>
<gene>
    <name evidence="3" type="ORF">BDQ12DRAFT_138433</name>
</gene>